<evidence type="ECO:0000313" key="1">
    <source>
        <dbReference type="EMBL" id="GKX65538.1"/>
    </source>
</evidence>
<gene>
    <name evidence="1" type="ORF">rsdtw13_07960</name>
</gene>
<protein>
    <submittedName>
        <fullName evidence="1">Lipase</fullName>
    </submittedName>
</protein>
<dbReference type="Proteomes" id="UP001058074">
    <property type="component" value="Unassembled WGS sequence"/>
</dbReference>
<name>A0ACB5R8L5_9CLOT</name>
<sequence length="327" mass="37283">MNIYFVGGSITEGAGASNINNSYANLISDYLKSTYKQINIINLGAGGTASHFGAFRIGKHFEKQIPDIVFLEFAVNDRIYPIEDLKIYYENLIRQVYRWNKNCKIISIEAPTGLCDACASIHADIAGYYNIPVIDVQEKVWKEINDNQYSWQDISIDNLHPNDKGHKIYAEKIIEQLKNIDVLSMMQCPEKESITQVIFKNPRIKSYEECTFFGNWSEREVNLNNKVDMVAINENIGECVELNFKGKYLSIVTILSRNAGMLECILDYKYTFNLDLYMEHEGYFNFVVNTKDLSEGSHNLLMKISNQSNSKSLGHEIVIGGFLVDEG</sequence>
<comment type="caution">
    <text evidence="1">The sequence shown here is derived from an EMBL/GenBank/DDBJ whole genome shotgun (WGS) entry which is preliminary data.</text>
</comment>
<evidence type="ECO:0000313" key="2">
    <source>
        <dbReference type="Proteomes" id="UP001058074"/>
    </source>
</evidence>
<accession>A0ACB5R8L5</accession>
<dbReference type="EMBL" id="BROD01000001">
    <property type="protein sequence ID" value="GKX65538.1"/>
    <property type="molecule type" value="Genomic_DNA"/>
</dbReference>
<keyword evidence="2" id="KW-1185">Reference proteome</keyword>
<proteinExistence type="predicted"/>
<reference evidence="1" key="1">
    <citation type="journal article" date="2025" name="Int. J. Syst. Evol. Microbiol.">
        <title>Inconstantimicrobium mannanitabidum sp. nov., a novel member of the family Clostridiaceae isolated from anoxic soil under the treatment of reductive soil disinfestation.</title>
        <authorList>
            <person name="Ueki A."/>
            <person name="Tonouchi A."/>
            <person name="Honma S."/>
            <person name="Kaku N."/>
            <person name="Ueki K."/>
        </authorList>
    </citation>
    <scope>NUCLEOTIDE SEQUENCE</scope>
    <source>
        <strain evidence="1">TW13</strain>
    </source>
</reference>
<organism evidence="1 2">
    <name type="scientific">Inconstantimicrobium mannanitabidum</name>
    <dbReference type="NCBI Taxonomy" id="1604901"/>
    <lineage>
        <taxon>Bacteria</taxon>
        <taxon>Bacillati</taxon>
        <taxon>Bacillota</taxon>
        <taxon>Clostridia</taxon>
        <taxon>Eubacteriales</taxon>
        <taxon>Clostridiaceae</taxon>
        <taxon>Inconstantimicrobium</taxon>
    </lineage>
</organism>